<proteinExistence type="predicted"/>
<evidence type="ECO:0000313" key="3">
    <source>
        <dbReference type="Proteomes" id="UP001501447"/>
    </source>
</evidence>
<keyword evidence="3" id="KW-1185">Reference proteome</keyword>
<dbReference type="Proteomes" id="UP001501447">
    <property type="component" value="Unassembled WGS sequence"/>
</dbReference>
<dbReference type="EMBL" id="BAAARJ010000037">
    <property type="protein sequence ID" value="GAA2640083.1"/>
    <property type="molecule type" value="Genomic_DNA"/>
</dbReference>
<sequence>MPAPAGGLVLALAAPAEGPTPRPSAGVCAVQGGGERHGEEDQDHGPGGASGGERRASIRRGVVARDPKHYTA</sequence>
<feature type="region of interest" description="Disordered" evidence="1">
    <location>
        <begin position="15"/>
        <end position="72"/>
    </location>
</feature>
<name>A0ABN3R0X6_9ACTN</name>
<evidence type="ECO:0000313" key="2">
    <source>
        <dbReference type="EMBL" id="GAA2640083.1"/>
    </source>
</evidence>
<comment type="caution">
    <text evidence="2">The sequence shown here is derived from an EMBL/GenBank/DDBJ whole genome shotgun (WGS) entry which is preliminary data.</text>
</comment>
<accession>A0ABN3R0X6</accession>
<feature type="compositionally biased region" description="Basic and acidic residues" evidence="1">
    <location>
        <begin position="63"/>
        <end position="72"/>
    </location>
</feature>
<protein>
    <recommendedName>
        <fullName evidence="4">Secreted protein</fullName>
    </recommendedName>
</protein>
<evidence type="ECO:0000256" key="1">
    <source>
        <dbReference type="SAM" id="MobiDB-lite"/>
    </source>
</evidence>
<gene>
    <name evidence="2" type="ORF">GCM10009863_66540</name>
</gene>
<evidence type="ECO:0008006" key="4">
    <source>
        <dbReference type="Google" id="ProtNLM"/>
    </source>
</evidence>
<organism evidence="2 3">
    <name type="scientific">Streptomyces axinellae</name>
    <dbReference type="NCBI Taxonomy" id="552788"/>
    <lineage>
        <taxon>Bacteria</taxon>
        <taxon>Bacillati</taxon>
        <taxon>Actinomycetota</taxon>
        <taxon>Actinomycetes</taxon>
        <taxon>Kitasatosporales</taxon>
        <taxon>Streptomycetaceae</taxon>
        <taxon>Streptomyces</taxon>
    </lineage>
</organism>
<reference evidence="2 3" key="1">
    <citation type="journal article" date="2019" name="Int. J. Syst. Evol. Microbiol.">
        <title>The Global Catalogue of Microorganisms (GCM) 10K type strain sequencing project: providing services to taxonomists for standard genome sequencing and annotation.</title>
        <authorList>
            <consortium name="The Broad Institute Genomics Platform"/>
            <consortium name="The Broad Institute Genome Sequencing Center for Infectious Disease"/>
            <person name="Wu L."/>
            <person name="Ma J."/>
        </authorList>
    </citation>
    <scope>NUCLEOTIDE SEQUENCE [LARGE SCALE GENOMIC DNA]</scope>
    <source>
        <strain evidence="2 3">JCM 16373</strain>
    </source>
</reference>